<dbReference type="Proteomes" id="UP000632766">
    <property type="component" value="Unassembled WGS sequence"/>
</dbReference>
<accession>A0A8J7I139</accession>
<comment type="caution">
    <text evidence="1">The sequence shown here is derived from an EMBL/GenBank/DDBJ whole genome shotgun (WGS) entry which is preliminary data.</text>
</comment>
<dbReference type="EMBL" id="JAECZC010000086">
    <property type="protein sequence ID" value="MBH8566124.1"/>
    <property type="molecule type" value="Genomic_DNA"/>
</dbReference>
<reference evidence="1 2" key="1">
    <citation type="journal article" date="2021" name="Int. J. Syst. Evol. Microbiol.">
        <title>Amazonocrinis nigriterrae gen. nov., sp. nov., Atlanticothrix silvestris gen. nov., sp. nov. and Dendronalium phyllosphericum gen. nov., sp. nov., nostocacean cyanobacteria from Brazilian environments.</title>
        <authorList>
            <person name="Alvarenga D.O."/>
            <person name="Andreote A.P.D."/>
            <person name="Branco L.H.Z."/>
            <person name="Delbaje E."/>
            <person name="Cruz R.B."/>
            <person name="Varani A.M."/>
            <person name="Fiore M.F."/>
        </authorList>
    </citation>
    <scope>NUCLEOTIDE SEQUENCE [LARGE SCALE GENOMIC DNA]</scope>
    <source>
        <strain evidence="1 2">CENA67</strain>
    </source>
</reference>
<evidence type="ECO:0000313" key="2">
    <source>
        <dbReference type="Proteomes" id="UP000632766"/>
    </source>
</evidence>
<keyword evidence="2" id="KW-1185">Reference proteome</keyword>
<dbReference type="RefSeq" id="WP_198127896.1">
    <property type="nucleotide sequence ID" value="NZ_JAECZC010000086.1"/>
</dbReference>
<evidence type="ECO:0000313" key="1">
    <source>
        <dbReference type="EMBL" id="MBH8566124.1"/>
    </source>
</evidence>
<organism evidence="1 2">
    <name type="scientific">Amazonocrinis nigriterrae CENA67</name>
    <dbReference type="NCBI Taxonomy" id="2794033"/>
    <lineage>
        <taxon>Bacteria</taxon>
        <taxon>Bacillati</taxon>
        <taxon>Cyanobacteriota</taxon>
        <taxon>Cyanophyceae</taxon>
        <taxon>Nostocales</taxon>
        <taxon>Nostocaceae</taxon>
        <taxon>Amazonocrinis</taxon>
        <taxon>Amazonocrinis nigriterrae</taxon>
    </lineage>
</organism>
<dbReference type="AlphaFoldDB" id="A0A8J7I139"/>
<protein>
    <submittedName>
        <fullName evidence="1">Uncharacterized protein</fullName>
    </submittedName>
</protein>
<sequence>MAVMEVVASGTIDFVVASPNIEKDNKMALTASTVREIFTHWRASYNQHLQYYAVRSKPKLRKTQFEDSQLLTKLPE</sequence>
<proteinExistence type="predicted"/>
<gene>
    <name evidence="1" type="ORF">I8748_28870</name>
</gene>
<name>A0A8J7I139_9NOST</name>